<dbReference type="RefSeq" id="WP_155694633.1">
    <property type="nucleotide sequence ID" value="NZ_WOCD01000002.1"/>
</dbReference>
<dbReference type="AlphaFoldDB" id="A0A6N8FA45"/>
<dbReference type="Pfam" id="PF11197">
    <property type="entry name" value="DUF2835"/>
    <property type="match status" value="1"/>
</dbReference>
<comment type="caution">
    <text evidence="1">The sequence shown here is derived from an EMBL/GenBank/DDBJ whole genome shotgun (WGS) entry which is preliminary data.</text>
</comment>
<sequence>MKSRVFRFNLFLTHRECQEYYQGLYTSIKVMTDVGISVQFPAHHIRPFVTSLGVKGKFELYLNESNKFIALKKIT</sequence>
<name>A0A6N8FA45_9GAMM</name>
<protein>
    <submittedName>
        <fullName evidence="1">DUF2835 family protein</fullName>
    </submittedName>
</protein>
<dbReference type="EMBL" id="WOCD01000002">
    <property type="protein sequence ID" value="MUH71662.1"/>
    <property type="molecule type" value="Genomic_DNA"/>
</dbReference>
<proteinExistence type="predicted"/>
<dbReference type="OrthoDB" id="5600793at2"/>
<keyword evidence="2" id="KW-1185">Reference proteome</keyword>
<dbReference type="InterPro" id="IPR021363">
    <property type="entry name" value="DUF2835"/>
</dbReference>
<accession>A0A6N8FA45</accession>
<evidence type="ECO:0000313" key="2">
    <source>
        <dbReference type="Proteomes" id="UP000439994"/>
    </source>
</evidence>
<dbReference type="Proteomes" id="UP000439994">
    <property type="component" value="Unassembled WGS sequence"/>
</dbReference>
<reference evidence="1 2" key="1">
    <citation type="submission" date="2019-11" db="EMBL/GenBank/DDBJ databases">
        <title>P. haliotis isolates from Z. marina roots.</title>
        <authorList>
            <person name="Cohen M."/>
            <person name="Jospin G."/>
            <person name="Eisen J.A."/>
            <person name="Coil D.A."/>
        </authorList>
    </citation>
    <scope>NUCLEOTIDE SEQUENCE [LARGE SCALE GENOMIC DNA]</scope>
    <source>
        <strain evidence="1 2">UCD-MCMsp1aY</strain>
    </source>
</reference>
<gene>
    <name evidence="1" type="ORF">GNP35_03655</name>
</gene>
<evidence type="ECO:0000313" key="1">
    <source>
        <dbReference type="EMBL" id="MUH71662.1"/>
    </source>
</evidence>
<organism evidence="1 2">
    <name type="scientific">Psychrosphaera haliotis</name>
    <dbReference type="NCBI Taxonomy" id="555083"/>
    <lineage>
        <taxon>Bacteria</taxon>
        <taxon>Pseudomonadati</taxon>
        <taxon>Pseudomonadota</taxon>
        <taxon>Gammaproteobacteria</taxon>
        <taxon>Alteromonadales</taxon>
        <taxon>Pseudoalteromonadaceae</taxon>
        <taxon>Psychrosphaera</taxon>
    </lineage>
</organism>